<organism evidence="3">
    <name type="scientific">Caenorhabditis remanei</name>
    <name type="common">Caenorhabditis vulgaris</name>
    <dbReference type="NCBI Taxonomy" id="31234"/>
    <lineage>
        <taxon>Eukaryota</taxon>
        <taxon>Metazoa</taxon>
        <taxon>Ecdysozoa</taxon>
        <taxon>Nematoda</taxon>
        <taxon>Chromadorea</taxon>
        <taxon>Rhabditida</taxon>
        <taxon>Rhabditina</taxon>
        <taxon>Rhabditomorpha</taxon>
        <taxon>Rhabditoidea</taxon>
        <taxon>Rhabditidae</taxon>
        <taxon>Peloderinae</taxon>
        <taxon>Caenorhabditis</taxon>
    </lineage>
</organism>
<dbReference type="PANTHER" id="PTHR16441">
    <property type="entry name" value="FIDIPIDINE"/>
    <property type="match status" value="1"/>
</dbReference>
<dbReference type="HOGENOM" id="CLU_023953_0_0_1"/>
<sequence length="578" mass="67282">MASSISSENPDVNVAAREHILAMLSATGYHRARVAILNDYDRMVGGIAWAITRFDDVAVAANLLYEESNDQNIKLRTEQSEKIIEALTAVGCPHQISAHQLFGLDYPSIKNVLQWLLRKVVTQSCQERQQNKFREWFSMNHYKQKGNEQKTLTAFREGLKASRRLNTTRNMKRFDPAIMFDLTLDAKCTLAEYTIYRRTGERFYPDEQMKEWIDEKIRREMEGAGAENLQIRLSLERICHKLNRIEKEKCLKSGFSIESSAKRFVQSSTARQLMEQAVHVTYKNEPPMHTALRLSMANTLDSFQIPQHLEILENRIVDEAAEFQRTQIEHEQLYQKYSTVLNFSDENEKISASSMLDILRIFQETQYRAVEMRNWVKYCAYKREIMEQYAVKTRLAAEVLREVLTLQFRLDRIMSSVLTSHQTRRNMEQIHNSAQLTQEAKKAVIDYNVTVDIMKFNTRISDFANEVERSMKIEPSTQEYRDAFVSYMNDVRIQLAEYHWKAKITQDKSIAEKEALAQLRVAIRAKEREVSFTSYELKKVLAVNAVLQKTCNQLLDLEDRSPAYQRAVARKAAQMAKS</sequence>
<dbReference type="Pfam" id="PF21673">
    <property type="entry name" value="CCDC93_N"/>
    <property type="match status" value="1"/>
</dbReference>
<reference evidence="2" key="1">
    <citation type="submission" date="2007-07" db="EMBL/GenBank/DDBJ databases">
        <title>PCAP assembly of the Caenorhabditis remanei genome.</title>
        <authorList>
            <consortium name="The Caenorhabditis remanei Sequencing Consortium"/>
            <person name="Wilson R.K."/>
        </authorList>
    </citation>
    <scope>NUCLEOTIDE SEQUENCE [LARGE SCALE GENOMIC DNA]</scope>
    <source>
        <strain evidence="2">PB4641</strain>
    </source>
</reference>
<dbReference type="InParanoid" id="E3MQG5"/>
<dbReference type="InterPro" id="IPR048747">
    <property type="entry name" value="CCDC93_N"/>
</dbReference>
<dbReference type="OrthoDB" id="16092at2759"/>
<feature type="domain" description="CCDC93 N-terminal" evidence="1">
    <location>
        <begin position="16"/>
        <end position="121"/>
    </location>
</feature>
<dbReference type="GO" id="GO:0006893">
    <property type="term" value="P:Golgi to plasma membrane transport"/>
    <property type="evidence" value="ECO:0007669"/>
    <property type="project" value="TreeGrafter"/>
</dbReference>
<evidence type="ECO:0000259" key="1">
    <source>
        <dbReference type="Pfam" id="PF21673"/>
    </source>
</evidence>
<dbReference type="Proteomes" id="UP000008281">
    <property type="component" value="Unassembled WGS sequence"/>
</dbReference>
<dbReference type="eggNOG" id="KOG2701">
    <property type="taxonomic scope" value="Eukaryota"/>
</dbReference>
<gene>
    <name evidence="2" type="ORF">CRE_10345</name>
</gene>
<keyword evidence="3" id="KW-1185">Reference proteome</keyword>
<dbReference type="InterPro" id="IPR039116">
    <property type="entry name" value="CCDC93"/>
</dbReference>
<name>E3MQG5_CAERE</name>
<evidence type="ECO:0000313" key="2">
    <source>
        <dbReference type="EMBL" id="EFP06941.1"/>
    </source>
</evidence>
<dbReference type="EMBL" id="DS268466">
    <property type="protein sequence ID" value="EFP06941.1"/>
    <property type="molecule type" value="Genomic_DNA"/>
</dbReference>
<accession>E3MQG5</accession>
<proteinExistence type="predicted"/>
<dbReference type="FunCoup" id="E3MQG5">
    <property type="interactions" value="2952"/>
</dbReference>
<dbReference type="PANTHER" id="PTHR16441:SF0">
    <property type="entry name" value="COILED-COIL DOMAIN-CONTAINING PROTEIN 93"/>
    <property type="match status" value="1"/>
</dbReference>
<dbReference type="STRING" id="31234.E3MQG5"/>
<evidence type="ECO:0000313" key="3">
    <source>
        <dbReference type="Proteomes" id="UP000008281"/>
    </source>
</evidence>
<dbReference type="AlphaFoldDB" id="E3MQG5"/>
<dbReference type="OMA" id="DAFVSYM"/>
<protein>
    <recommendedName>
        <fullName evidence="1">CCDC93 N-terminal domain-containing protein</fullName>
    </recommendedName>
</protein>